<dbReference type="Gene3D" id="1.20.120.680">
    <property type="entry name" value="Formiminotetrahydrofolate cyclodeaminase monomer, up-and-down helical bundle"/>
    <property type="match status" value="1"/>
</dbReference>
<dbReference type="EMBL" id="UINC01009978">
    <property type="protein sequence ID" value="SVA44570.1"/>
    <property type="molecule type" value="Genomic_DNA"/>
</dbReference>
<gene>
    <name evidence="2" type="ORF">METZ01_LOCUS97424</name>
</gene>
<evidence type="ECO:0000313" key="2">
    <source>
        <dbReference type="EMBL" id="SVA44570.1"/>
    </source>
</evidence>
<organism evidence="2">
    <name type="scientific">marine metagenome</name>
    <dbReference type="NCBI Taxonomy" id="408172"/>
    <lineage>
        <taxon>unclassified sequences</taxon>
        <taxon>metagenomes</taxon>
        <taxon>ecological metagenomes</taxon>
    </lineage>
</organism>
<proteinExistence type="predicted"/>
<dbReference type="InterPro" id="IPR007044">
    <property type="entry name" value="Cyclodeamin/CycHdrlase"/>
</dbReference>
<sequence>VAALSLAHAHALVCMVARLTLKSSKWESGHDAAAKALDSSQEGITAALNLAHKDAESFDSVMLAFRMPKSTDDEIKHRRAAIAQGYLRATQVPMETAESGLELLRSLTSFATNCNANAITDLAAAAQLARSSVTIAALNVRINLASLGSEEAEHMSNSIENLVSDGARLANEIGQIVTGRM</sequence>
<dbReference type="SUPFAM" id="SSF101262">
    <property type="entry name" value="Methenyltetrahydrofolate cyclohydrolase-like"/>
    <property type="match status" value="1"/>
</dbReference>
<accession>A0A381VW87</accession>
<feature type="non-terminal residue" evidence="2">
    <location>
        <position position="1"/>
    </location>
</feature>
<feature type="domain" description="Cyclodeaminase/cyclohydrolase" evidence="1">
    <location>
        <begin position="1"/>
        <end position="152"/>
    </location>
</feature>
<reference evidence="2" key="1">
    <citation type="submission" date="2018-05" db="EMBL/GenBank/DDBJ databases">
        <authorList>
            <person name="Lanie J.A."/>
            <person name="Ng W.-L."/>
            <person name="Kazmierczak K.M."/>
            <person name="Andrzejewski T.M."/>
            <person name="Davidsen T.M."/>
            <person name="Wayne K.J."/>
            <person name="Tettelin H."/>
            <person name="Glass J.I."/>
            <person name="Rusch D."/>
            <person name="Podicherti R."/>
            <person name="Tsui H.-C.T."/>
            <person name="Winkler M.E."/>
        </authorList>
    </citation>
    <scope>NUCLEOTIDE SEQUENCE</scope>
</reference>
<dbReference type="AlphaFoldDB" id="A0A381VW87"/>
<dbReference type="GO" id="GO:0003824">
    <property type="term" value="F:catalytic activity"/>
    <property type="evidence" value="ECO:0007669"/>
    <property type="project" value="InterPro"/>
</dbReference>
<dbReference type="Pfam" id="PF04961">
    <property type="entry name" value="FTCD_C"/>
    <property type="match status" value="1"/>
</dbReference>
<dbReference type="InterPro" id="IPR036178">
    <property type="entry name" value="Formintransfe-cycloase-like_sf"/>
</dbReference>
<name>A0A381VW87_9ZZZZ</name>
<protein>
    <recommendedName>
        <fullName evidence="1">Cyclodeaminase/cyclohydrolase domain-containing protein</fullName>
    </recommendedName>
</protein>
<evidence type="ECO:0000259" key="1">
    <source>
        <dbReference type="Pfam" id="PF04961"/>
    </source>
</evidence>